<dbReference type="InterPro" id="IPR036527">
    <property type="entry name" value="SCP2_sterol-bd_dom_sf"/>
</dbReference>
<reference evidence="3" key="1">
    <citation type="journal article" date="2017" name="MBio">
        <title>Type VI secretion-mediated competition in the bee gut microbiome.</title>
        <authorList>
            <person name="Steele M.I."/>
            <person name="Kwong W.K."/>
            <person name="Powell J.E."/>
            <person name="Whiteley M."/>
            <person name="Moran N.A."/>
        </authorList>
    </citation>
    <scope>NUCLEOTIDE SEQUENCE [LARGE SCALE GENOMIC DNA]</scope>
    <source>
        <strain evidence="3">WkB273</strain>
    </source>
</reference>
<evidence type="ECO:0000256" key="1">
    <source>
        <dbReference type="HAMAP-Rule" id="MF_02231"/>
    </source>
</evidence>
<dbReference type="InterPro" id="IPR016830">
    <property type="entry name" value="UbiT"/>
</dbReference>
<dbReference type="InterPro" id="IPR003033">
    <property type="entry name" value="SCP2_sterol-bd_dom"/>
</dbReference>
<dbReference type="EMBL" id="MEIL01000019">
    <property type="protein sequence ID" value="PIT40768.1"/>
    <property type="molecule type" value="Genomic_DNA"/>
</dbReference>
<dbReference type="Pfam" id="PF02036">
    <property type="entry name" value="SCP2"/>
    <property type="match status" value="1"/>
</dbReference>
<keyword evidence="4" id="KW-1185">Reference proteome</keyword>
<feature type="domain" description="SCP2" evidence="2">
    <location>
        <begin position="32"/>
        <end position="129"/>
    </location>
</feature>
<name>A0A2N9X8T0_9NEIS</name>
<dbReference type="RefSeq" id="WP_100151832.1">
    <property type="nucleotide sequence ID" value="NZ_MEIL01000019.1"/>
</dbReference>
<dbReference type="HAMAP" id="MF_02231">
    <property type="entry name" value="UbiT"/>
    <property type="match status" value="1"/>
</dbReference>
<evidence type="ECO:0000313" key="3">
    <source>
        <dbReference type="EMBL" id="PIT40768.1"/>
    </source>
</evidence>
<comment type="caution">
    <text evidence="3">The sequence shown here is derived from an EMBL/GenBank/DDBJ whole genome shotgun (WGS) entry which is preliminary data.</text>
</comment>
<evidence type="ECO:0000313" key="4">
    <source>
        <dbReference type="Proteomes" id="UP000230202"/>
    </source>
</evidence>
<proteinExistence type="inferred from homology"/>
<comment type="function">
    <text evidence="1">Required for O(2)-independent ubiquinone (coenzyme Q) biosynthesis. Likely functions as an accessory factor.</text>
</comment>
<comment type="similarity">
    <text evidence="1">Belongs to the UbiT family.</text>
</comment>
<keyword evidence="1" id="KW-0831">Ubiquinone biosynthesis</keyword>
<dbReference type="AlphaFoldDB" id="A0A2N9X8T0"/>
<accession>A0A2N9X8T0</accession>
<dbReference type="GO" id="GO:0006744">
    <property type="term" value="P:ubiquinone biosynthetic process"/>
    <property type="evidence" value="ECO:0007669"/>
    <property type="project" value="UniProtKB-UniRule"/>
</dbReference>
<dbReference type="Proteomes" id="UP000230202">
    <property type="component" value="Unassembled WGS sequence"/>
</dbReference>
<organism evidence="3 4">
    <name type="scientific">Snodgrassella alvi</name>
    <dbReference type="NCBI Taxonomy" id="1196083"/>
    <lineage>
        <taxon>Bacteria</taxon>
        <taxon>Pseudomonadati</taxon>
        <taxon>Pseudomonadota</taxon>
        <taxon>Betaproteobacteria</taxon>
        <taxon>Neisseriales</taxon>
        <taxon>Neisseriaceae</taxon>
        <taxon>Snodgrassella</taxon>
    </lineage>
</organism>
<dbReference type="SUPFAM" id="SSF55718">
    <property type="entry name" value="SCP-like"/>
    <property type="match status" value="1"/>
</dbReference>
<protein>
    <recommendedName>
        <fullName evidence="1">Ubiquinone biosynthesis accessory factor UbiT</fullName>
    </recommendedName>
</protein>
<dbReference type="UniPathway" id="UPA00232"/>
<gene>
    <name evidence="1" type="primary">ubiT</name>
    <name evidence="3" type="ORF">BHC54_03865</name>
</gene>
<evidence type="ECO:0000259" key="2">
    <source>
        <dbReference type="Pfam" id="PF02036"/>
    </source>
</evidence>
<comment type="pathway">
    <text evidence="1">Cofactor biosynthesis; ubiquinone biosynthesis.</text>
</comment>
<dbReference type="Gene3D" id="3.30.1050.10">
    <property type="entry name" value="SCP2 sterol-binding domain"/>
    <property type="match status" value="1"/>
</dbReference>
<sequence length="145" mass="16461">MQIPDRVMPGLLKNVVERLPAKPPAWLLVQTLNQLLKREILLADMSLLAGRLFRVEVADLGLNLFFSASEQRFMVSDVSADVDLCLSANTADFMKMLLRQEDPDTLFFNRRLKIEGDTELGLIVKNLLDSIDWSTIPMMKSLVKQ</sequence>